<dbReference type="InterPro" id="IPR036869">
    <property type="entry name" value="J_dom_sf"/>
</dbReference>
<dbReference type="Proteomes" id="UP000232875">
    <property type="component" value="Unassembled WGS sequence"/>
</dbReference>
<dbReference type="PANTHER" id="PTHR44145:SF3">
    <property type="entry name" value="DNAJ HOMOLOG SUBFAMILY A MEMBER 3, MITOCHONDRIAL"/>
    <property type="match status" value="1"/>
</dbReference>
<proteinExistence type="predicted"/>
<dbReference type="PANTHER" id="PTHR44145">
    <property type="entry name" value="DNAJ HOMOLOG SUBFAMILY A MEMBER 3, MITOCHONDRIAL"/>
    <property type="match status" value="1"/>
</dbReference>
<feature type="region of interest" description="Disordered" evidence="2">
    <location>
        <begin position="124"/>
        <end position="185"/>
    </location>
</feature>
<keyword evidence="1" id="KW-0143">Chaperone</keyword>
<dbReference type="CDD" id="cd06257">
    <property type="entry name" value="DnaJ"/>
    <property type="match status" value="1"/>
</dbReference>
<feature type="domain" description="J" evidence="3">
    <location>
        <begin position="22"/>
        <end position="86"/>
    </location>
</feature>
<dbReference type="AlphaFoldDB" id="A0A2N1JAQ1"/>
<evidence type="ECO:0000256" key="1">
    <source>
        <dbReference type="ARBA" id="ARBA00023186"/>
    </source>
</evidence>
<reference evidence="4 5" key="1">
    <citation type="submission" date="2017-10" db="EMBL/GenBank/DDBJ databases">
        <title>A novel species of cold-tolerant Malassezia isolated from bats.</title>
        <authorList>
            <person name="Lorch J.M."/>
            <person name="Palmer J.M."/>
            <person name="Vanderwolf K.J."/>
            <person name="Schmidt K.Z."/>
            <person name="Verant M.L."/>
            <person name="Weller T.J."/>
            <person name="Blehert D.S."/>
        </authorList>
    </citation>
    <scope>NUCLEOTIDE SEQUENCE [LARGE SCALE GENOMIC DNA]</scope>
    <source>
        <strain evidence="4 5">NWHC:44797-103</strain>
    </source>
</reference>
<dbReference type="InterPro" id="IPR001623">
    <property type="entry name" value="DnaJ_domain"/>
</dbReference>
<dbReference type="PROSITE" id="PS50076">
    <property type="entry name" value="DNAJ_2"/>
    <property type="match status" value="1"/>
</dbReference>
<dbReference type="InterPro" id="IPR018253">
    <property type="entry name" value="DnaJ_domain_CS"/>
</dbReference>
<dbReference type="SMART" id="SM00271">
    <property type="entry name" value="DnaJ"/>
    <property type="match status" value="1"/>
</dbReference>
<gene>
    <name evidence="4" type="ORF">MVES_002333</name>
</gene>
<dbReference type="STRING" id="2020962.A0A2N1JAQ1"/>
<organism evidence="4 5">
    <name type="scientific">Malassezia vespertilionis</name>
    <dbReference type="NCBI Taxonomy" id="2020962"/>
    <lineage>
        <taxon>Eukaryota</taxon>
        <taxon>Fungi</taxon>
        <taxon>Dikarya</taxon>
        <taxon>Basidiomycota</taxon>
        <taxon>Ustilaginomycotina</taxon>
        <taxon>Malasseziomycetes</taxon>
        <taxon>Malasseziales</taxon>
        <taxon>Malasseziaceae</taxon>
        <taxon>Malassezia</taxon>
    </lineage>
</organism>
<dbReference type="EMBL" id="KZ454991">
    <property type="protein sequence ID" value="PKI83631.1"/>
    <property type="molecule type" value="Genomic_DNA"/>
</dbReference>
<evidence type="ECO:0000313" key="5">
    <source>
        <dbReference type="Proteomes" id="UP000232875"/>
    </source>
</evidence>
<dbReference type="OrthoDB" id="445556at2759"/>
<evidence type="ECO:0000256" key="2">
    <source>
        <dbReference type="SAM" id="MobiDB-lite"/>
    </source>
</evidence>
<dbReference type="InterPro" id="IPR051938">
    <property type="entry name" value="Apopto_cytoskel_mod"/>
</dbReference>
<evidence type="ECO:0000259" key="3">
    <source>
        <dbReference type="PROSITE" id="PS50076"/>
    </source>
</evidence>
<keyword evidence="5" id="KW-1185">Reference proteome</keyword>
<sequence length="226" mass="25778">MAWHAGMRARPFHTSRSVLALDFYAILRIPRNASKAQVKSQFYKLSKQYHPDVSKSEEGKMSFQQVSEAYATLSNDRKRREYDQKIAFEARGSTAPAYDPGDAMRRRTTANYAWEYTTRMKKEAGKNHTPHGAQQYAPPPQAPGSAAHHFTRMAEREARREEARARSPYSGSSFNPHANPDSFRSWSHRRWGEEGRQAELINPMVRFLQVAAVFGGAVWLSTKILS</sequence>
<protein>
    <recommendedName>
        <fullName evidence="3">J domain-containing protein</fullName>
    </recommendedName>
</protein>
<evidence type="ECO:0000313" key="4">
    <source>
        <dbReference type="EMBL" id="PKI83631.1"/>
    </source>
</evidence>
<dbReference type="PROSITE" id="PS00636">
    <property type="entry name" value="DNAJ_1"/>
    <property type="match status" value="1"/>
</dbReference>
<dbReference type="Pfam" id="PF00226">
    <property type="entry name" value="DnaJ"/>
    <property type="match status" value="1"/>
</dbReference>
<dbReference type="Gene3D" id="1.10.287.110">
    <property type="entry name" value="DnaJ domain"/>
    <property type="match status" value="1"/>
</dbReference>
<name>A0A2N1JAQ1_9BASI</name>
<dbReference type="PRINTS" id="PR00625">
    <property type="entry name" value="JDOMAIN"/>
</dbReference>
<accession>A0A2N1JAQ1</accession>
<feature type="compositionally biased region" description="Basic and acidic residues" evidence="2">
    <location>
        <begin position="152"/>
        <end position="165"/>
    </location>
</feature>
<dbReference type="SUPFAM" id="SSF46565">
    <property type="entry name" value="Chaperone J-domain"/>
    <property type="match status" value="1"/>
</dbReference>